<name>A0A067SH15_GALM3</name>
<keyword evidence="2" id="KW-1185">Reference proteome</keyword>
<evidence type="ECO:0000313" key="1">
    <source>
        <dbReference type="EMBL" id="KDR70206.1"/>
    </source>
</evidence>
<proteinExistence type="predicted"/>
<protein>
    <recommendedName>
        <fullName evidence="3">Arrestin-like N-terminal domain-containing protein</fullName>
    </recommendedName>
</protein>
<sequence length="171" mass="19207">MEHFFSDLKSTPMDGIFKKQSTSKAHCSIIAPLVQNVGSQSHKAVSEAKVWRNEIDHSQRAVWWHATDYSGQEPPDRLRVLNGELHLKPDMTPTSAIVTFRLNYSVILLPFNTPGFKVEGRTPFLEQAITIVTSFAPGPRPRVTTPADYTPDVKMDAEELQTNGEFSNGFY</sequence>
<gene>
    <name evidence="1" type="ORF">GALMADRAFT_214649</name>
</gene>
<accession>A0A067SH15</accession>
<dbReference type="HOGENOM" id="CLU_1562978_0_0_1"/>
<reference evidence="2" key="1">
    <citation type="journal article" date="2014" name="Proc. Natl. Acad. Sci. U.S.A.">
        <title>Extensive sampling of basidiomycete genomes demonstrates inadequacy of the white-rot/brown-rot paradigm for wood decay fungi.</title>
        <authorList>
            <person name="Riley R."/>
            <person name="Salamov A.A."/>
            <person name="Brown D.W."/>
            <person name="Nagy L.G."/>
            <person name="Floudas D."/>
            <person name="Held B.W."/>
            <person name="Levasseur A."/>
            <person name="Lombard V."/>
            <person name="Morin E."/>
            <person name="Otillar R."/>
            <person name="Lindquist E.A."/>
            <person name="Sun H."/>
            <person name="LaButti K.M."/>
            <person name="Schmutz J."/>
            <person name="Jabbour D."/>
            <person name="Luo H."/>
            <person name="Baker S.E."/>
            <person name="Pisabarro A.G."/>
            <person name="Walton J.D."/>
            <person name="Blanchette R.A."/>
            <person name="Henrissat B."/>
            <person name="Martin F."/>
            <person name="Cullen D."/>
            <person name="Hibbett D.S."/>
            <person name="Grigoriev I.V."/>
        </authorList>
    </citation>
    <scope>NUCLEOTIDE SEQUENCE [LARGE SCALE GENOMIC DNA]</scope>
    <source>
        <strain evidence="2">CBS 339.88</strain>
    </source>
</reference>
<dbReference type="Proteomes" id="UP000027222">
    <property type="component" value="Unassembled WGS sequence"/>
</dbReference>
<evidence type="ECO:0000313" key="2">
    <source>
        <dbReference type="Proteomes" id="UP000027222"/>
    </source>
</evidence>
<dbReference type="EMBL" id="KL142398">
    <property type="protein sequence ID" value="KDR70206.1"/>
    <property type="molecule type" value="Genomic_DNA"/>
</dbReference>
<organism evidence="1 2">
    <name type="scientific">Galerina marginata (strain CBS 339.88)</name>
    <dbReference type="NCBI Taxonomy" id="685588"/>
    <lineage>
        <taxon>Eukaryota</taxon>
        <taxon>Fungi</taxon>
        <taxon>Dikarya</taxon>
        <taxon>Basidiomycota</taxon>
        <taxon>Agaricomycotina</taxon>
        <taxon>Agaricomycetes</taxon>
        <taxon>Agaricomycetidae</taxon>
        <taxon>Agaricales</taxon>
        <taxon>Agaricineae</taxon>
        <taxon>Strophariaceae</taxon>
        <taxon>Galerina</taxon>
    </lineage>
</organism>
<dbReference type="AlphaFoldDB" id="A0A067SH15"/>
<evidence type="ECO:0008006" key="3">
    <source>
        <dbReference type="Google" id="ProtNLM"/>
    </source>
</evidence>
<dbReference type="OrthoDB" id="3261578at2759"/>